<dbReference type="PANTHER" id="PTHR10137">
    <property type="entry name" value="V-TYPE PROTON ATPASE SUBUNIT C"/>
    <property type="match status" value="1"/>
</dbReference>
<dbReference type="InterPro" id="IPR036132">
    <property type="entry name" value="Vac_ATP_synth_c_sf"/>
</dbReference>
<evidence type="ECO:0000256" key="5">
    <source>
        <dbReference type="RuleBase" id="RU364010"/>
    </source>
</evidence>
<keyword evidence="4 5" id="KW-0406">Ion transport</keyword>
<comment type="similarity">
    <text evidence="1 5">Belongs to the V-ATPase C subunit family.</text>
</comment>
<evidence type="ECO:0000256" key="3">
    <source>
        <dbReference type="ARBA" id="ARBA00022781"/>
    </source>
</evidence>
<dbReference type="PANTHER" id="PTHR10137:SF0">
    <property type="entry name" value="V-TYPE PROTON ATPASE SUBUNIT C"/>
    <property type="match status" value="1"/>
</dbReference>
<dbReference type="Gene3D" id="1.20.1460.10">
    <property type="entry name" value="subunit c (vma5p) of the yeast v-atpase, domain 2"/>
    <property type="match status" value="1"/>
</dbReference>
<evidence type="ECO:0000256" key="1">
    <source>
        <dbReference type="ARBA" id="ARBA00006138"/>
    </source>
</evidence>
<comment type="caution">
    <text evidence="6">The sequence shown here is derived from an EMBL/GenBank/DDBJ whole genome shotgun (WGS) entry which is preliminary data.</text>
</comment>
<dbReference type="EMBL" id="JBBBZM010000055">
    <property type="protein sequence ID" value="KAL0636210.1"/>
    <property type="molecule type" value="Genomic_DNA"/>
</dbReference>
<keyword evidence="7" id="KW-1185">Reference proteome</keyword>
<keyword evidence="2 5" id="KW-0813">Transport</keyword>
<comment type="subunit">
    <text evidence="5">V-ATPase is a heteromultimeric enzyme composed of a peripheral catalytic V1 complex (components A to H) attached to an integral membrane V0 proton pore complex.</text>
</comment>
<proteinExistence type="inferred from homology"/>
<dbReference type="SUPFAM" id="SSF118203">
    <property type="entry name" value="Vacuolar ATP synthase subunit C"/>
    <property type="match status" value="1"/>
</dbReference>
<evidence type="ECO:0000313" key="7">
    <source>
        <dbReference type="Proteomes" id="UP001447188"/>
    </source>
</evidence>
<accession>A0ABR3GJU0</accession>
<evidence type="ECO:0000256" key="2">
    <source>
        <dbReference type="ARBA" id="ARBA00022448"/>
    </source>
</evidence>
<name>A0ABR3GJU0_9PEZI</name>
<sequence>MTGSTYLLVALPSSIHPSNDPTNAFASLQATVPPDAGTISSFPIPEFKIGTLDALVLQADELAKLDANVEAAVAKVVDVLRSVVDDPKEAERHRTVNDKPVEHYLKSFSWNK</sequence>
<feature type="non-terminal residue" evidence="6">
    <location>
        <position position="112"/>
    </location>
</feature>
<comment type="function">
    <text evidence="5">Subunit of the V1 complex of vacuolar(H+)-ATPase (V-ATPase), a multisubunit enzyme composed of a peripheral complex (V1) that hydrolyzes ATP and a membrane integral complex (V0) that translocates protons. V-ATPase is responsible for acidifying and maintaining the pH of intracellular compartments and in some cell types, is targeted to the plasma membrane, where it is responsible for acidifying the extracellular environment. Subunit C is necessary for the assembly of the catalytic sector of the enzyme and is likely to have a specific function in its catalytic activity.</text>
</comment>
<dbReference type="InterPro" id="IPR004907">
    <property type="entry name" value="ATPase_V1-cplx_csu"/>
</dbReference>
<organism evidence="6 7">
    <name type="scientific">Discina gigas</name>
    <dbReference type="NCBI Taxonomy" id="1032678"/>
    <lineage>
        <taxon>Eukaryota</taxon>
        <taxon>Fungi</taxon>
        <taxon>Dikarya</taxon>
        <taxon>Ascomycota</taxon>
        <taxon>Pezizomycotina</taxon>
        <taxon>Pezizomycetes</taxon>
        <taxon>Pezizales</taxon>
        <taxon>Discinaceae</taxon>
        <taxon>Discina</taxon>
    </lineage>
</organism>
<evidence type="ECO:0000256" key="4">
    <source>
        <dbReference type="ARBA" id="ARBA00023065"/>
    </source>
</evidence>
<evidence type="ECO:0000313" key="6">
    <source>
        <dbReference type="EMBL" id="KAL0636210.1"/>
    </source>
</evidence>
<gene>
    <name evidence="6" type="primary">VMA5</name>
    <name evidence="6" type="ORF">Q9L58_004886</name>
</gene>
<keyword evidence="3 5" id="KW-0375">Hydrogen ion transport</keyword>
<reference evidence="6 7" key="1">
    <citation type="submission" date="2024-02" db="EMBL/GenBank/DDBJ databases">
        <title>Discinaceae phylogenomics.</title>
        <authorList>
            <person name="Dirks A.C."/>
            <person name="James T.Y."/>
        </authorList>
    </citation>
    <scope>NUCLEOTIDE SEQUENCE [LARGE SCALE GENOMIC DNA]</scope>
    <source>
        <strain evidence="6 7">ACD0624</strain>
    </source>
</reference>
<dbReference type="Pfam" id="PF03223">
    <property type="entry name" value="V-ATPase_C"/>
    <property type="match status" value="1"/>
</dbReference>
<protein>
    <recommendedName>
        <fullName evidence="5">V-type proton ATPase subunit C</fullName>
    </recommendedName>
</protein>
<dbReference type="Proteomes" id="UP001447188">
    <property type="component" value="Unassembled WGS sequence"/>
</dbReference>